<dbReference type="Gene3D" id="3.30.1330.60">
    <property type="entry name" value="OmpA-like domain"/>
    <property type="match status" value="1"/>
</dbReference>
<evidence type="ECO:0000256" key="2">
    <source>
        <dbReference type="ARBA" id="ARBA00023136"/>
    </source>
</evidence>
<name>A0A1M6TKG3_9FLAO</name>
<evidence type="ECO:0000313" key="10">
    <source>
        <dbReference type="Proteomes" id="UP000198940"/>
    </source>
</evidence>
<dbReference type="Proteomes" id="UP000198940">
    <property type="component" value="Unassembled WGS sequence"/>
</dbReference>
<dbReference type="OrthoDB" id="9809364at2"/>
<evidence type="ECO:0000259" key="6">
    <source>
        <dbReference type="PROSITE" id="PS51123"/>
    </source>
</evidence>
<dbReference type="PROSITE" id="PS51123">
    <property type="entry name" value="OMPA_2"/>
    <property type="match status" value="1"/>
</dbReference>
<organism evidence="8 9">
    <name type="scientific">Flagellimonas taeanensis</name>
    <dbReference type="NCBI Taxonomy" id="1005926"/>
    <lineage>
        <taxon>Bacteria</taxon>
        <taxon>Pseudomonadati</taxon>
        <taxon>Bacteroidota</taxon>
        <taxon>Flavobacteriia</taxon>
        <taxon>Flavobacteriales</taxon>
        <taxon>Flavobacteriaceae</taxon>
        <taxon>Flagellimonas</taxon>
    </lineage>
</organism>
<dbReference type="SUPFAM" id="SSF48452">
    <property type="entry name" value="TPR-like"/>
    <property type="match status" value="1"/>
</dbReference>
<comment type="caution">
    <text evidence="8">The sequence shown here is derived from an EMBL/GenBank/DDBJ whole genome shotgun (WGS) entry which is preliminary data.</text>
</comment>
<dbReference type="RefSeq" id="WP_072878303.1">
    <property type="nucleotide sequence ID" value="NZ_FOKU01000003.1"/>
</dbReference>
<sequence>MMKAKKIQAALWISFLGMTLCFAQGKKSKGDVFFFQYEYQKAVAAYEADLAQGTLTEQQFLNLADAYFKTHNFKKASETYLELFKKDTLLDSHRYNRMLQSLSKTADPERKQAFLTTMAAKFPKELMENREFNEQMLAKASEGTELDYEIFNLSVNSPQTDFAPTFYKDKLLFSSGRIQEKGLRYAPGNEGYFNIYESTMQLDGQAGAAQPFKGVASSSYHKATPYYAQGLNSVFYVLSNTQNGELAFDPNGKNALAIGKQTMDGQFHLLLKDLSTSFYYPFYDEASGKLYFAADFEDGYGGTDIYYVHTNSGQVMSAPINLGPRINSPGNEVAPFIFENSFYFASDVFYGLGGMDIYKSNIGEGGELGIPINLGKEINTEYDDFGLVMRNEGEGLLGYFASNRPGGKGKDDLYGFKVDEKPGLKTLVFKGKVIKPYNENSVPKAAIRLLDSEGNLLAETYSDEGGNYRLEVPWESGVVLEAQKERYSKFRKQFSEDELNGLENKPYTIGMSLYDDLVGEKEGQSVVKMDKFYFGNAATQLTPEIEAELDHVVAFVKAFPTAQLRIETYTDSRGGSSTNYRLTQDRSDAIKKYLVKKGVPSSNIIYSIGYGEDKILNSCTNGVFCIEALHKQNQRSLIVVLNDNVLFN</sequence>
<dbReference type="CDD" id="cd07185">
    <property type="entry name" value="OmpA_C-like"/>
    <property type="match status" value="1"/>
</dbReference>
<dbReference type="STRING" id="1055723.SAMN05216293_1414"/>
<dbReference type="InterPro" id="IPR011990">
    <property type="entry name" value="TPR-like_helical_dom_sf"/>
</dbReference>
<dbReference type="PANTHER" id="PTHR30329:SF21">
    <property type="entry name" value="LIPOPROTEIN YIAD-RELATED"/>
    <property type="match status" value="1"/>
</dbReference>
<evidence type="ECO:0000313" key="9">
    <source>
        <dbReference type="Proteomes" id="UP000184031"/>
    </source>
</evidence>
<proteinExistence type="predicted"/>
<dbReference type="InterPro" id="IPR036737">
    <property type="entry name" value="OmpA-like_sf"/>
</dbReference>
<keyword evidence="3" id="KW-0998">Cell outer membrane</keyword>
<gene>
    <name evidence="7" type="ORF">SAMN04487891_103253</name>
    <name evidence="8" type="ORF">SAMN05216293_1414</name>
</gene>
<feature type="signal peptide" evidence="5">
    <location>
        <begin position="1"/>
        <end position="23"/>
    </location>
</feature>
<dbReference type="PRINTS" id="PR01021">
    <property type="entry name" value="OMPADOMAIN"/>
</dbReference>
<dbReference type="PANTHER" id="PTHR30329">
    <property type="entry name" value="STATOR ELEMENT OF FLAGELLAR MOTOR COMPLEX"/>
    <property type="match status" value="1"/>
</dbReference>
<dbReference type="AlphaFoldDB" id="A0A1M6TKG3"/>
<dbReference type="InterPro" id="IPR050330">
    <property type="entry name" value="Bact_OuterMem_StrucFunc"/>
</dbReference>
<evidence type="ECO:0000313" key="7">
    <source>
        <dbReference type="EMBL" id="SFB88875.1"/>
    </source>
</evidence>
<comment type="subcellular location">
    <subcellularLocation>
        <location evidence="1">Cell outer membrane</location>
    </subcellularLocation>
</comment>
<keyword evidence="2 4" id="KW-0472">Membrane</keyword>
<accession>A0A1M6TKG3</accession>
<dbReference type="InterPro" id="IPR006665">
    <property type="entry name" value="OmpA-like"/>
</dbReference>
<evidence type="ECO:0000313" key="8">
    <source>
        <dbReference type="EMBL" id="SHK57389.1"/>
    </source>
</evidence>
<reference evidence="8 9" key="1">
    <citation type="submission" date="2016-11" db="EMBL/GenBank/DDBJ databases">
        <authorList>
            <person name="Varghese N."/>
            <person name="Submissions S."/>
        </authorList>
    </citation>
    <scope>NUCLEOTIDE SEQUENCE [LARGE SCALE GENOMIC DNA]</scope>
    <source>
        <strain evidence="8 9">CGMCC 1.12174</strain>
        <strain evidence="7 10">DSM 26351</strain>
    </source>
</reference>
<evidence type="ECO:0000256" key="5">
    <source>
        <dbReference type="SAM" id="SignalP"/>
    </source>
</evidence>
<evidence type="ECO:0000256" key="1">
    <source>
        <dbReference type="ARBA" id="ARBA00004442"/>
    </source>
</evidence>
<dbReference type="Pfam" id="PF00691">
    <property type="entry name" value="OmpA"/>
    <property type="match status" value="1"/>
</dbReference>
<dbReference type="SUPFAM" id="SSF82171">
    <property type="entry name" value="DPP6 N-terminal domain-like"/>
    <property type="match status" value="1"/>
</dbReference>
<dbReference type="GO" id="GO:0009279">
    <property type="term" value="C:cell outer membrane"/>
    <property type="evidence" value="ECO:0007669"/>
    <property type="project" value="UniProtKB-SubCell"/>
</dbReference>
<evidence type="ECO:0000256" key="3">
    <source>
        <dbReference type="ARBA" id="ARBA00023237"/>
    </source>
</evidence>
<dbReference type="EMBL" id="FRAT01000003">
    <property type="protein sequence ID" value="SHK57389.1"/>
    <property type="molecule type" value="Genomic_DNA"/>
</dbReference>
<feature type="domain" description="OmpA-like" evidence="6">
    <location>
        <begin position="522"/>
        <end position="644"/>
    </location>
</feature>
<dbReference type="SUPFAM" id="SSF103088">
    <property type="entry name" value="OmpA-like"/>
    <property type="match status" value="1"/>
</dbReference>
<feature type="chain" id="PRO_5009921113" evidence="5">
    <location>
        <begin position="24"/>
        <end position="648"/>
    </location>
</feature>
<protein>
    <submittedName>
        <fullName evidence="8">OmpA family protein</fullName>
    </submittedName>
</protein>
<evidence type="ECO:0000256" key="4">
    <source>
        <dbReference type="PROSITE-ProRule" id="PRU00473"/>
    </source>
</evidence>
<keyword evidence="5" id="KW-0732">Signal</keyword>
<dbReference type="EMBL" id="FOKU01000003">
    <property type="protein sequence ID" value="SFB88875.1"/>
    <property type="molecule type" value="Genomic_DNA"/>
</dbReference>
<dbReference type="InterPro" id="IPR006664">
    <property type="entry name" value="OMP_bac"/>
</dbReference>
<keyword evidence="10" id="KW-1185">Reference proteome</keyword>
<dbReference type="Proteomes" id="UP000184031">
    <property type="component" value="Unassembled WGS sequence"/>
</dbReference>